<reference evidence="3" key="1">
    <citation type="journal article" date="2012" name="Science">
        <title>The Paleozoic origin of enzymatic lignin decomposition reconstructed from 31 fungal genomes.</title>
        <authorList>
            <person name="Floudas D."/>
            <person name="Binder M."/>
            <person name="Riley R."/>
            <person name="Barry K."/>
            <person name="Blanchette R.A."/>
            <person name="Henrissat B."/>
            <person name="Martinez A.T."/>
            <person name="Otillar R."/>
            <person name="Spatafora J.W."/>
            <person name="Yadav J.S."/>
            <person name="Aerts A."/>
            <person name="Benoit I."/>
            <person name="Boyd A."/>
            <person name="Carlson A."/>
            <person name="Copeland A."/>
            <person name="Coutinho P.M."/>
            <person name="de Vries R.P."/>
            <person name="Ferreira P."/>
            <person name="Findley K."/>
            <person name="Foster B."/>
            <person name="Gaskell J."/>
            <person name="Glotzer D."/>
            <person name="Gorecki P."/>
            <person name="Heitman J."/>
            <person name="Hesse C."/>
            <person name="Hori C."/>
            <person name="Igarashi K."/>
            <person name="Jurgens J.A."/>
            <person name="Kallen N."/>
            <person name="Kersten P."/>
            <person name="Kohler A."/>
            <person name="Kuees U."/>
            <person name="Kumar T.K.A."/>
            <person name="Kuo A."/>
            <person name="LaButti K."/>
            <person name="Larrondo L.F."/>
            <person name="Lindquist E."/>
            <person name="Ling A."/>
            <person name="Lombard V."/>
            <person name="Lucas S."/>
            <person name="Lundell T."/>
            <person name="Martin R."/>
            <person name="McLaughlin D.J."/>
            <person name="Morgenstern I."/>
            <person name="Morin E."/>
            <person name="Murat C."/>
            <person name="Nagy L.G."/>
            <person name="Nolan M."/>
            <person name="Ohm R.A."/>
            <person name="Patyshakuliyeva A."/>
            <person name="Rokas A."/>
            <person name="Ruiz-Duenas F.J."/>
            <person name="Sabat G."/>
            <person name="Salamov A."/>
            <person name="Samejima M."/>
            <person name="Schmutz J."/>
            <person name="Slot J.C."/>
            <person name="St John F."/>
            <person name="Stenlid J."/>
            <person name="Sun H."/>
            <person name="Sun S."/>
            <person name="Syed K."/>
            <person name="Tsang A."/>
            <person name="Wiebenga A."/>
            <person name="Young D."/>
            <person name="Pisabarro A."/>
            <person name="Eastwood D.C."/>
            <person name="Martin F."/>
            <person name="Cullen D."/>
            <person name="Grigoriev I.V."/>
            <person name="Hibbett D.S."/>
        </authorList>
    </citation>
    <scope>NUCLEOTIDE SEQUENCE [LARGE SCALE GENOMIC DNA]</scope>
    <source>
        <strain evidence="3">TFB10046</strain>
    </source>
</reference>
<organism evidence="2 3">
    <name type="scientific">Auricularia subglabra (strain TFB-10046 / SS5)</name>
    <name type="common">White-rot fungus</name>
    <name type="synonym">Auricularia delicata (strain TFB10046)</name>
    <dbReference type="NCBI Taxonomy" id="717982"/>
    <lineage>
        <taxon>Eukaryota</taxon>
        <taxon>Fungi</taxon>
        <taxon>Dikarya</taxon>
        <taxon>Basidiomycota</taxon>
        <taxon>Agaricomycotina</taxon>
        <taxon>Agaricomycetes</taxon>
        <taxon>Auriculariales</taxon>
        <taxon>Auriculariaceae</taxon>
        <taxon>Auricularia</taxon>
    </lineage>
</organism>
<feature type="region of interest" description="Disordered" evidence="1">
    <location>
        <begin position="145"/>
        <end position="216"/>
    </location>
</feature>
<gene>
    <name evidence="2" type="ORF">AURDEDRAFT_178542</name>
</gene>
<feature type="compositionally biased region" description="Pro residues" evidence="1">
    <location>
        <begin position="193"/>
        <end position="206"/>
    </location>
</feature>
<name>J0L7T5_AURST</name>
<evidence type="ECO:0000313" key="2">
    <source>
        <dbReference type="EMBL" id="EJD32391.1"/>
    </source>
</evidence>
<evidence type="ECO:0000256" key="1">
    <source>
        <dbReference type="SAM" id="MobiDB-lite"/>
    </source>
</evidence>
<feature type="region of interest" description="Disordered" evidence="1">
    <location>
        <begin position="83"/>
        <end position="131"/>
    </location>
</feature>
<keyword evidence="3" id="KW-1185">Reference proteome</keyword>
<proteinExistence type="predicted"/>
<evidence type="ECO:0000313" key="3">
    <source>
        <dbReference type="Proteomes" id="UP000006514"/>
    </source>
</evidence>
<accession>J0L7T5</accession>
<dbReference type="Proteomes" id="UP000006514">
    <property type="component" value="Unassembled WGS sequence"/>
</dbReference>
<dbReference type="AlphaFoldDB" id="J0L7T5"/>
<sequence length="216" mass="23794">MLPKEWSSQHYIVHIDVNDVPDRDPETARSRSNGFALGLSLSFNWSANVVESMKRQQSNLMFDAGGASAHHGDLLTRYGHLRSRSRRGRPIQCPGRRQNTRGTDREHECAHPPHTPAAHSIRESTPHPHAGVLFRDDDDYIMREASPYNDAPTQPEAQAPMAPIFDLRTPEPPIAISDDGSHGTATPRAASPAPSPTPASSPPVFPRTPASQQRRP</sequence>
<dbReference type="EMBL" id="JH689020">
    <property type="protein sequence ID" value="EJD32391.1"/>
    <property type="molecule type" value="Genomic_DNA"/>
</dbReference>
<dbReference type="InParanoid" id="J0L7T5"/>
<feature type="compositionally biased region" description="Basic and acidic residues" evidence="1">
    <location>
        <begin position="102"/>
        <end position="111"/>
    </location>
</feature>
<dbReference type="KEGG" id="adl:AURDEDRAFT_178542"/>
<protein>
    <submittedName>
        <fullName evidence="2">Uncharacterized protein</fullName>
    </submittedName>
</protein>